<dbReference type="GO" id="GO:0006260">
    <property type="term" value="P:DNA replication"/>
    <property type="evidence" value="ECO:0007669"/>
    <property type="project" value="UniProtKB-UniRule"/>
</dbReference>
<dbReference type="InterPro" id="IPR024704">
    <property type="entry name" value="SMC"/>
</dbReference>
<dbReference type="Gene3D" id="3.40.50.300">
    <property type="entry name" value="P-loop containing nucleotide triphosphate hydrolases"/>
    <property type="match status" value="2"/>
</dbReference>
<protein>
    <recommendedName>
        <fullName evidence="6">Chromosome partition protein Smc</fullName>
    </recommendedName>
</protein>
<comment type="function">
    <text evidence="6">Required for chromosome condensation and partitioning.</text>
</comment>
<dbReference type="Pfam" id="PF02463">
    <property type="entry name" value="SMC_N"/>
    <property type="match status" value="1"/>
</dbReference>
<dbReference type="RefSeq" id="WP_146966530.1">
    <property type="nucleotide sequence ID" value="NZ_AP019822.1"/>
</dbReference>
<evidence type="ECO:0000259" key="7">
    <source>
        <dbReference type="SMART" id="SM00968"/>
    </source>
</evidence>
<sequence length="1176" mass="137362">MHLKALELAGFKSFADKTVVEFNRGITSIVGPNGSGKSNILDAILWVLGEQSYKNIRAKESSDVIFSGGKNKKAKSMAEVSLIIENEDGYLDIDFSEIKITRRIYKSGENEYFINNRKARLKDINNLFMDTGIGKQAYSIIGQGRVERIIGSNPRELKEIIEEAAGVKRAKVEKEESEKKLKEVKSEIEKITYVEKDLETRVKYLKDEGMKARLYKTYTEKIDVHRLMILEYNINEKEIARKKYTSEKEELKSIIDGIQENLEVKKENLGKLNEKREKAYEKVEIEKNKNFDMFKEIETLKNEYSELKNGYSNLETEANEKQKRKAVLEKDIDEKKEMLDSSKIELESITKELTEKEKEKNEVDKKVQDLKDKKDRITADLKEKNQENQDFEIEKFRATADNEDLEKRISTAEHTNKRLIGDKESAEKEFNSINVKKQEFELKRNEKEKEKNELEKEIDNINNGIEILQKRYEGLNKEKNELNYKYETLNAKKRANENVIESNETFAKSIKYILNENYEGVIGVFVNLINIPDGYEEAVQTLSGGSFQDIVVKNTDIGKKCIDILKEKKIGRASFLPIDGVKVFRITDELPKNEGVIDFARNIVKYDKSIEKIVHFVYGNSLVVKNIETGTKLLKEGYNDRIVTLEGDIITARGRMTGGYSNKGKNEFLERKKELNTIIGSMAVIEKELKEKDEEALKISERLKQGELKKEEKSSEYKVISDEYKAFLEEYNSFTADFNKKQREIETLNYEIAENEKTVKERKEKIVENKEIVKNAEENIIKNSIIIKELQNELEKFEDLTEYLNELNKIDTEYKILKVKTENNQLRYKEIEKDYQKLINEQNELTEFEKKRDSLSEEFQRKISEKKEEIQKKNVENENLNQMIKVLEKDIKKYENEERELIKEVNDIEMKIFGEKNKHEKVSENLIKAEKDLEYFTGELENIENLSVKENPEYKMIENETELQNIKRKLSMNEKSRMEMGSVNLAAIEEYERENTRYNELVDQKRDLSESRESLLTLIRDIENEIIEKFSVAFEEINKNFEYMCRTILNGARGVIRLLNSENILETGLELSVKYKNKPEQTLLLLSGGEKSMLAVSFIMAIFMFKPSPFTFFDEIEAALDEENTKKIVKLLNRFIEKSQFILITHNKETMKGSHRLYGVTMNKEIGESRLISVDV</sequence>
<dbReference type="InterPro" id="IPR011890">
    <property type="entry name" value="SMC_prok"/>
</dbReference>
<keyword evidence="4 6" id="KW-0175">Coiled coil</keyword>
<feature type="coiled-coil region" evidence="6">
    <location>
        <begin position="738"/>
        <end position="946"/>
    </location>
</feature>
<dbReference type="SMART" id="SM00968">
    <property type="entry name" value="SMC_hinge"/>
    <property type="match status" value="1"/>
</dbReference>
<feature type="coiled-coil region" evidence="6">
    <location>
        <begin position="234"/>
        <end position="492"/>
    </location>
</feature>
<proteinExistence type="inferred from homology"/>
<dbReference type="InterPro" id="IPR010935">
    <property type="entry name" value="SMC_hinge"/>
</dbReference>
<feature type="coiled-coil region" evidence="6">
    <location>
        <begin position="988"/>
        <end position="1025"/>
    </location>
</feature>
<organism evidence="8 9">
    <name type="scientific">Pseudoleptotrichia goodfellowii</name>
    <dbReference type="NCBI Taxonomy" id="157692"/>
    <lineage>
        <taxon>Bacteria</taxon>
        <taxon>Fusobacteriati</taxon>
        <taxon>Fusobacteriota</taxon>
        <taxon>Fusobacteriia</taxon>
        <taxon>Fusobacteriales</taxon>
        <taxon>Leptotrichiaceae</taxon>
        <taxon>Pseudoleptotrichia</taxon>
    </lineage>
</organism>
<dbReference type="AlphaFoldDB" id="A0A510JBH9"/>
<evidence type="ECO:0000256" key="3">
    <source>
        <dbReference type="ARBA" id="ARBA00022840"/>
    </source>
</evidence>
<keyword evidence="5 6" id="KW-0238">DNA-binding</keyword>
<dbReference type="OrthoDB" id="9808768at2"/>
<dbReference type="GO" id="GO:0007059">
    <property type="term" value="P:chromosome segregation"/>
    <property type="evidence" value="ECO:0007669"/>
    <property type="project" value="UniProtKB-UniRule"/>
</dbReference>
<dbReference type="GO" id="GO:0005737">
    <property type="term" value="C:cytoplasm"/>
    <property type="evidence" value="ECO:0007669"/>
    <property type="project" value="UniProtKB-SubCell"/>
</dbReference>
<dbReference type="GO" id="GO:0005694">
    <property type="term" value="C:chromosome"/>
    <property type="evidence" value="ECO:0007669"/>
    <property type="project" value="InterPro"/>
</dbReference>
<dbReference type="Proteomes" id="UP000321606">
    <property type="component" value="Chromosome"/>
</dbReference>
<gene>
    <name evidence="6 8" type="primary">smc</name>
    <name evidence="8" type="ORF">JCM16774_1491</name>
</gene>
<feature type="binding site" evidence="6">
    <location>
        <begin position="32"/>
        <end position="39"/>
    </location>
    <ligand>
        <name>ATP</name>
        <dbReference type="ChEBI" id="CHEBI:30616"/>
    </ligand>
</feature>
<feature type="domain" description="SMC hinge" evidence="7">
    <location>
        <begin position="519"/>
        <end position="634"/>
    </location>
</feature>
<dbReference type="NCBIfam" id="TIGR02168">
    <property type="entry name" value="SMC_prok_B"/>
    <property type="match status" value="1"/>
</dbReference>
<dbReference type="STRING" id="714315.GCA_000516535_01499"/>
<name>A0A510JBH9_9FUSO</name>
<dbReference type="KEGG" id="lgo:JCM16774_1491"/>
<dbReference type="HAMAP" id="MF_01894">
    <property type="entry name" value="Smc_prok"/>
    <property type="match status" value="1"/>
</dbReference>
<dbReference type="InterPro" id="IPR027417">
    <property type="entry name" value="P-loop_NTPase"/>
</dbReference>
<dbReference type="GO" id="GO:0003677">
    <property type="term" value="F:DNA binding"/>
    <property type="evidence" value="ECO:0007669"/>
    <property type="project" value="UniProtKB-UniRule"/>
</dbReference>
<evidence type="ECO:0000256" key="2">
    <source>
        <dbReference type="ARBA" id="ARBA00022741"/>
    </source>
</evidence>
<comment type="similarity">
    <text evidence="6">Belongs to the SMC family.</text>
</comment>
<dbReference type="PANTHER" id="PTHR43977">
    <property type="entry name" value="STRUCTURAL MAINTENANCE OF CHROMOSOMES PROTEIN 3"/>
    <property type="match status" value="1"/>
</dbReference>
<dbReference type="GO" id="GO:0007062">
    <property type="term" value="P:sister chromatid cohesion"/>
    <property type="evidence" value="ECO:0007669"/>
    <property type="project" value="InterPro"/>
</dbReference>
<dbReference type="GO" id="GO:0016887">
    <property type="term" value="F:ATP hydrolysis activity"/>
    <property type="evidence" value="ECO:0007669"/>
    <property type="project" value="InterPro"/>
</dbReference>
<evidence type="ECO:0000313" key="8">
    <source>
        <dbReference type="EMBL" id="BBM36547.1"/>
    </source>
</evidence>
<evidence type="ECO:0000313" key="9">
    <source>
        <dbReference type="Proteomes" id="UP000321606"/>
    </source>
</evidence>
<dbReference type="GO" id="GO:0030261">
    <property type="term" value="P:chromosome condensation"/>
    <property type="evidence" value="ECO:0007669"/>
    <property type="project" value="InterPro"/>
</dbReference>
<dbReference type="Gene3D" id="1.20.1060.20">
    <property type="match status" value="1"/>
</dbReference>
<evidence type="ECO:0000256" key="4">
    <source>
        <dbReference type="ARBA" id="ARBA00023054"/>
    </source>
</evidence>
<dbReference type="GO" id="GO:0005524">
    <property type="term" value="F:ATP binding"/>
    <property type="evidence" value="ECO:0007669"/>
    <property type="project" value="UniProtKB-UniRule"/>
</dbReference>
<dbReference type="SUPFAM" id="SSF75553">
    <property type="entry name" value="Smc hinge domain"/>
    <property type="match status" value="1"/>
</dbReference>
<dbReference type="EMBL" id="AP019822">
    <property type="protein sequence ID" value="BBM36547.1"/>
    <property type="molecule type" value="Genomic_DNA"/>
</dbReference>
<accession>A0A510JBH9</accession>
<dbReference type="PIRSF" id="PIRSF005719">
    <property type="entry name" value="SMC"/>
    <property type="match status" value="1"/>
</dbReference>
<feature type="coiled-coil region" evidence="6">
    <location>
        <begin position="167"/>
        <end position="194"/>
    </location>
</feature>
<comment type="domain">
    <text evidence="6">Contains large globular domains required for ATP hydrolysis at each terminus and a third globular domain forming a flexible hinge near the middle of the molecule. These domains are separated by coiled-coil structures.</text>
</comment>
<keyword evidence="1 6" id="KW-0963">Cytoplasm</keyword>
<dbReference type="Gene3D" id="3.30.70.1620">
    <property type="match status" value="1"/>
</dbReference>
<dbReference type="InterPro" id="IPR036277">
    <property type="entry name" value="SMC_hinge_sf"/>
</dbReference>
<dbReference type="InterPro" id="IPR003395">
    <property type="entry name" value="RecF/RecN/SMC_N"/>
</dbReference>
<dbReference type="SUPFAM" id="SSF52540">
    <property type="entry name" value="P-loop containing nucleoside triphosphate hydrolases"/>
    <property type="match status" value="2"/>
</dbReference>
<keyword evidence="3 6" id="KW-0067">ATP-binding</keyword>
<comment type="subunit">
    <text evidence="6">Homodimer.</text>
</comment>
<evidence type="ECO:0000256" key="1">
    <source>
        <dbReference type="ARBA" id="ARBA00022490"/>
    </source>
</evidence>
<keyword evidence="2 6" id="KW-0547">Nucleotide-binding</keyword>
<reference evidence="8 9" key="1">
    <citation type="submission" date="2019-07" db="EMBL/GenBank/DDBJ databases">
        <title>Complete Genome Sequence of Leptotrichia goodfellowii Strain JCM 16774.</title>
        <authorList>
            <person name="Watanabe S."/>
            <person name="Cui L."/>
        </authorList>
    </citation>
    <scope>NUCLEOTIDE SEQUENCE [LARGE SCALE GENOMIC DNA]</scope>
    <source>
        <strain evidence="8 9">JCM16774</strain>
    </source>
</reference>
<comment type="subcellular location">
    <subcellularLocation>
        <location evidence="6">Cytoplasm</location>
    </subcellularLocation>
</comment>
<evidence type="ECO:0000256" key="6">
    <source>
        <dbReference type="HAMAP-Rule" id="MF_01894"/>
    </source>
</evidence>
<evidence type="ECO:0000256" key="5">
    <source>
        <dbReference type="ARBA" id="ARBA00023125"/>
    </source>
</evidence>
<dbReference type="Pfam" id="PF06470">
    <property type="entry name" value="SMC_hinge"/>
    <property type="match status" value="1"/>
</dbReference>